<dbReference type="PANTHER" id="PTHR10509:SF14">
    <property type="entry name" value="CAFFEOYL-COA O-METHYLTRANSFERASE 3-RELATED"/>
    <property type="match status" value="1"/>
</dbReference>
<dbReference type="InterPro" id="IPR002935">
    <property type="entry name" value="SAM_O-MeTrfase"/>
</dbReference>
<dbReference type="InterPro" id="IPR029063">
    <property type="entry name" value="SAM-dependent_MTases_sf"/>
</dbReference>
<keyword evidence="2" id="KW-0808">Transferase</keyword>
<dbReference type="PANTHER" id="PTHR10509">
    <property type="entry name" value="O-METHYLTRANSFERASE-RELATED"/>
    <property type="match status" value="1"/>
</dbReference>
<dbReference type="STRING" id="279113.CPter91_3189"/>
<dbReference type="InterPro" id="IPR050362">
    <property type="entry name" value="Cation-dep_OMT"/>
</dbReference>
<sequence>MEGKIIHVLLKMINAKTVLEIGTLGGYSATWIARALPDDGKLVCIEKSEEHYLIAKQNFDSITEGKKINLLKGDAKEILQNFDSSFDAIFIDANKSAYPYYLEQASRLLRKNGLIIADNTFLFGQVYDPAINGDKEKIVGAMREFNKQISDSARFTSVILPTDDGLTIAIKN</sequence>
<dbReference type="KEGG" id="cpra:CPter91_3189"/>
<keyword evidence="3" id="KW-0949">S-adenosyl-L-methionine</keyword>
<dbReference type="GO" id="GO:0008171">
    <property type="term" value="F:O-methyltransferase activity"/>
    <property type="evidence" value="ECO:0007669"/>
    <property type="project" value="InterPro"/>
</dbReference>
<dbReference type="AlphaFoldDB" id="A0A127Q7B0"/>
<accession>A0A127Q7B0</accession>
<evidence type="ECO:0000313" key="5">
    <source>
        <dbReference type="Proteomes" id="UP000074561"/>
    </source>
</evidence>
<dbReference type="GO" id="GO:0008757">
    <property type="term" value="F:S-adenosylmethionine-dependent methyltransferase activity"/>
    <property type="evidence" value="ECO:0007669"/>
    <property type="project" value="TreeGrafter"/>
</dbReference>
<dbReference type="GO" id="GO:0032259">
    <property type="term" value="P:methylation"/>
    <property type="evidence" value="ECO:0007669"/>
    <property type="project" value="UniProtKB-KW"/>
</dbReference>
<evidence type="ECO:0000313" key="4">
    <source>
        <dbReference type="EMBL" id="AMP05522.1"/>
    </source>
</evidence>
<dbReference type="Pfam" id="PF01596">
    <property type="entry name" value="Methyltransf_3"/>
    <property type="match status" value="1"/>
</dbReference>
<dbReference type="PROSITE" id="PS51682">
    <property type="entry name" value="SAM_OMT_I"/>
    <property type="match status" value="1"/>
</dbReference>
<dbReference type="Gene3D" id="3.40.50.150">
    <property type="entry name" value="Vaccinia Virus protein VP39"/>
    <property type="match status" value="1"/>
</dbReference>
<dbReference type="PATRIC" id="fig|279113.9.peg.3150"/>
<dbReference type="Proteomes" id="UP000074561">
    <property type="component" value="Chromosome"/>
</dbReference>
<name>A0A127Q7B0_9BURK</name>
<evidence type="ECO:0000256" key="2">
    <source>
        <dbReference type="ARBA" id="ARBA00022679"/>
    </source>
</evidence>
<evidence type="ECO:0000256" key="3">
    <source>
        <dbReference type="ARBA" id="ARBA00022691"/>
    </source>
</evidence>
<dbReference type="SUPFAM" id="SSF53335">
    <property type="entry name" value="S-adenosyl-L-methionine-dependent methyltransferases"/>
    <property type="match status" value="1"/>
</dbReference>
<evidence type="ECO:0000256" key="1">
    <source>
        <dbReference type="ARBA" id="ARBA00022603"/>
    </source>
</evidence>
<organism evidence="4 5">
    <name type="scientific">Collimonas pratensis</name>
    <dbReference type="NCBI Taxonomy" id="279113"/>
    <lineage>
        <taxon>Bacteria</taxon>
        <taxon>Pseudomonadati</taxon>
        <taxon>Pseudomonadota</taxon>
        <taxon>Betaproteobacteria</taxon>
        <taxon>Burkholderiales</taxon>
        <taxon>Oxalobacteraceae</taxon>
        <taxon>Collimonas</taxon>
    </lineage>
</organism>
<reference evidence="4 5" key="1">
    <citation type="submission" date="2015-11" db="EMBL/GenBank/DDBJ databases">
        <title>Exploring the genomic traits of fungus-feeding bacterial genus Collimonas.</title>
        <authorList>
            <person name="Song C."/>
            <person name="Schmidt R."/>
            <person name="de Jager V."/>
            <person name="Krzyzanowska D."/>
            <person name="Jongedijk E."/>
            <person name="Cankar K."/>
            <person name="Beekwilder J."/>
            <person name="van Veen A."/>
            <person name="de Boer W."/>
            <person name="van Veen J.A."/>
            <person name="Garbeva P."/>
        </authorList>
    </citation>
    <scope>NUCLEOTIDE SEQUENCE [LARGE SCALE GENOMIC DNA]</scope>
    <source>
        <strain evidence="4 5">Ter91</strain>
    </source>
</reference>
<dbReference type="CDD" id="cd02440">
    <property type="entry name" value="AdoMet_MTases"/>
    <property type="match status" value="1"/>
</dbReference>
<proteinExistence type="predicted"/>
<gene>
    <name evidence="4" type="ORF">CPter91_3189</name>
</gene>
<keyword evidence="1" id="KW-0489">Methyltransferase</keyword>
<dbReference type="EMBL" id="CP013234">
    <property type="protein sequence ID" value="AMP05522.1"/>
    <property type="molecule type" value="Genomic_DNA"/>
</dbReference>
<protein>
    <submittedName>
        <fullName evidence="4">Mycolic acid cyclopropane synthetase family protein</fullName>
    </submittedName>
</protein>